<comment type="caution">
    <text evidence="1">The sequence shown here is derived from an EMBL/GenBank/DDBJ whole genome shotgun (WGS) entry which is preliminary data.</text>
</comment>
<gene>
    <name evidence="1" type="ORF">I532_17753</name>
</gene>
<dbReference type="Proteomes" id="UP000012081">
    <property type="component" value="Unassembled WGS sequence"/>
</dbReference>
<accession>M8DDG0</accession>
<evidence type="ECO:0000313" key="1">
    <source>
        <dbReference type="EMBL" id="EMT51422.1"/>
    </source>
</evidence>
<protein>
    <submittedName>
        <fullName evidence="1">Uncharacterized protein</fullName>
    </submittedName>
</protein>
<evidence type="ECO:0000313" key="2">
    <source>
        <dbReference type="Proteomes" id="UP000012081"/>
    </source>
</evidence>
<dbReference type="OrthoDB" id="2468715at2"/>
<dbReference type="AlphaFoldDB" id="M8DDG0"/>
<keyword evidence="2" id="KW-1185">Reference proteome</keyword>
<dbReference type="EMBL" id="APBN01000008">
    <property type="protein sequence ID" value="EMT51422.1"/>
    <property type="molecule type" value="Genomic_DNA"/>
</dbReference>
<reference evidence="1 2" key="1">
    <citation type="submission" date="2013-03" db="EMBL/GenBank/DDBJ databases">
        <title>Assembly of a new bacterial strain Brevibacillus borstelensis AK1.</title>
        <authorList>
            <person name="Rajan I."/>
            <person name="PoliReddy D."/>
            <person name="Sugumar T."/>
            <person name="Rathinam K."/>
            <person name="Alqarawi S."/>
            <person name="Khalil A.B."/>
            <person name="Sivakumar N."/>
        </authorList>
    </citation>
    <scope>NUCLEOTIDE SEQUENCE [LARGE SCALE GENOMIC DNA]</scope>
    <source>
        <strain evidence="1 2">AK1</strain>
    </source>
</reference>
<proteinExistence type="predicted"/>
<dbReference type="STRING" id="1300222.I532_17753"/>
<dbReference type="RefSeq" id="WP_003389882.1">
    <property type="nucleotide sequence ID" value="NZ_APBN01000008.1"/>
</dbReference>
<organism evidence="1 2">
    <name type="scientific">Brevibacillus borstelensis AK1</name>
    <dbReference type="NCBI Taxonomy" id="1300222"/>
    <lineage>
        <taxon>Bacteria</taxon>
        <taxon>Bacillati</taxon>
        <taxon>Bacillota</taxon>
        <taxon>Bacilli</taxon>
        <taxon>Bacillales</taxon>
        <taxon>Paenibacillaceae</taxon>
        <taxon>Brevibacillus</taxon>
    </lineage>
</organism>
<name>M8DDG0_9BACL</name>
<sequence>MMPVMKKQAVVIWESDVRQQDRSVIPFPTRESGRGTVEQEATVTSWTVGPKENPATVTIVSSGFEAAERKQAAPQAMLGRRAAA</sequence>
<dbReference type="PATRIC" id="fig|1300222.3.peg.3719"/>